<dbReference type="OrthoDB" id="996762at2759"/>
<dbReference type="AlphaFoldDB" id="A0A1U8PPP9"/>
<reference evidence="2" key="2">
    <citation type="submission" date="2025-08" db="UniProtKB">
        <authorList>
            <consortium name="RefSeq"/>
        </authorList>
    </citation>
    <scope>IDENTIFICATION</scope>
</reference>
<keyword evidence="1" id="KW-1185">Reference proteome</keyword>
<name>A0A1U8PPP9_GOSHI</name>
<accession>A0A1U8PPP9</accession>
<evidence type="ECO:0000313" key="1">
    <source>
        <dbReference type="Proteomes" id="UP000818029"/>
    </source>
</evidence>
<dbReference type="PANTHER" id="PTHR46148">
    <property type="entry name" value="CHROMO DOMAIN-CONTAINING PROTEIN"/>
    <property type="match status" value="1"/>
</dbReference>
<evidence type="ECO:0008006" key="3">
    <source>
        <dbReference type="Google" id="ProtNLM"/>
    </source>
</evidence>
<gene>
    <name evidence="2" type="primary">LOC107960384</name>
</gene>
<sequence length="155" mass="18516">MAPYEVLYGRRYRTTSCWTELGERRVLGPKLISDTEDKVRLIWGQLKEASNRQKSYTDLKRKGIEYSVGDLVFLKTRHGRRRYHSNPTHIISTEEIEVSPDLTFEEEPIQILDCDVKVLRRKSILLVKVLWHNHRSEEAIWEPKETMQYQYPHLF</sequence>
<dbReference type="PANTHER" id="PTHR46148:SF44">
    <property type="entry name" value="GAG-POL POLYPROTEIN"/>
    <property type="match status" value="1"/>
</dbReference>
<dbReference type="PaxDb" id="3635-A0A1U8PPP9"/>
<proteinExistence type="predicted"/>
<dbReference type="RefSeq" id="XP_016752214.1">
    <property type="nucleotide sequence ID" value="XM_016896725.1"/>
</dbReference>
<dbReference type="Proteomes" id="UP000818029">
    <property type="component" value="Chromosome A11"/>
</dbReference>
<reference evidence="1" key="1">
    <citation type="journal article" date="2020" name="Nat. Genet.">
        <title>Genomic diversifications of five Gossypium allopolyploid species and their impact on cotton improvement.</title>
        <authorList>
            <person name="Chen Z.J."/>
            <person name="Sreedasyam A."/>
            <person name="Ando A."/>
            <person name="Song Q."/>
            <person name="De Santiago L.M."/>
            <person name="Hulse-Kemp A.M."/>
            <person name="Ding M."/>
            <person name="Ye W."/>
            <person name="Kirkbride R.C."/>
            <person name="Jenkins J."/>
            <person name="Plott C."/>
            <person name="Lovell J."/>
            <person name="Lin Y.M."/>
            <person name="Vaughn R."/>
            <person name="Liu B."/>
            <person name="Simpson S."/>
            <person name="Scheffler B.E."/>
            <person name="Wen L."/>
            <person name="Saski C.A."/>
            <person name="Grover C.E."/>
            <person name="Hu G."/>
            <person name="Conover J.L."/>
            <person name="Carlson J.W."/>
            <person name="Shu S."/>
            <person name="Boston L.B."/>
            <person name="Williams M."/>
            <person name="Peterson D.G."/>
            <person name="McGee K."/>
            <person name="Jones D.C."/>
            <person name="Wendel J.F."/>
            <person name="Stelly D.M."/>
            <person name="Grimwood J."/>
            <person name="Schmutz J."/>
        </authorList>
    </citation>
    <scope>NUCLEOTIDE SEQUENCE [LARGE SCALE GENOMIC DNA]</scope>
    <source>
        <strain evidence="1">cv. TM-1</strain>
    </source>
</reference>
<dbReference type="KEGG" id="ghi:107960384"/>
<protein>
    <recommendedName>
        <fullName evidence="3">DNA/RNA polymerases superfamily protein</fullName>
    </recommendedName>
</protein>
<organism evidence="1 2">
    <name type="scientific">Gossypium hirsutum</name>
    <name type="common">Upland cotton</name>
    <name type="synonym">Gossypium mexicanum</name>
    <dbReference type="NCBI Taxonomy" id="3635"/>
    <lineage>
        <taxon>Eukaryota</taxon>
        <taxon>Viridiplantae</taxon>
        <taxon>Streptophyta</taxon>
        <taxon>Embryophyta</taxon>
        <taxon>Tracheophyta</taxon>
        <taxon>Spermatophyta</taxon>
        <taxon>Magnoliopsida</taxon>
        <taxon>eudicotyledons</taxon>
        <taxon>Gunneridae</taxon>
        <taxon>Pentapetalae</taxon>
        <taxon>rosids</taxon>
        <taxon>malvids</taxon>
        <taxon>Malvales</taxon>
        <taxon>Malvaceae</taxon>
        <taxon>Malvoideae</taxon>
        <taxon>Gossypium</taxon>
    </lineage>
</organism>
<dbReference type="GeneID" id="107960384"/>
<evidence type="ECO:0000313" key="2">
    <source>
        <dbReference type="RefSeq" id="XP_016752214.1"/>
    </source>
</evidence>